<protein>
    <submittedName>
        <fullName evidence="1">Uncharacterized protein</fullName>
    </submittedName>
</protein>
<dbReference type="EMBL" id="JANBOH010000242">
    <property type="protein sequence ID" value="KAJ1643557.1"/>
    <property type="molecule type" value="Genomic_DNA"/>
</dbReference>
<name>A0A9W7XHF4_9FUNG</name>
<keyword evidence="2" id="KW-1185">Reference proteome</keyword>
<accession>A0A9W7XHF4</accession>
<organism evidence="1 2">
    <name type="scientific">Coemansia asiatica</name>
    <dbReference type="NCBI Taxonomy" id="1052880"/>
    <lineage>
        <taxon>Eukaryota</taxon>
        <taxon>Fungi</taxon>
        <taxon>Fungi incertae sedis</taxon>
        <taxon>Zoopagomycota</taxon>
        <taxon>Kickxellomycotina</taxon>
        <taxon>Kickxellomycetes</taxon>
        <taxon>Kickxellales</taxon>
        <taxon>Kickxellaceae</taxon>
        <taxon>Coemansia</taxon>
    </lineage>
</organism>
<evidence type="ECO:0000313" key="2">
    <source>
        <dbReference type="Proteomes" id="UP001145021"/>
    </source>
</evidence>
<evidence type="ECO:0000313" key="1">
    <source>
        <dbReference type="EMBL" id="KAJ1643557.1"/>
    </source>
</evidence>
<proteinExistence type="predicted"/>
<dbReference type="Proteomes" id="UP001145021">
    <property type="component" value="Unassembled WGS sequence"/>
</dbReference>
<sequence>MSHMARPCIFAHVADNIVQIIDLDPNMDDDISIIRTHVHSQMSWTHSILVILDLKEYEHNLGFYSPRIVRCFMQPEQVMEFYTDAKEFGIEFVEKTDLESYVAEKVLPPKLPPRHNAELRKSSDSLNTVVEADLISF</sequence>
<gene>
    <name evidence="1" type="ORF">LPJ64_004676</name>
</gene>
<dbReference type="AlphaFoldDB" id="A0A9W7XHF4"/>
<comment type="caution">
    <text evidence="1">The sequence shown here is derived from an EMBL/GenBank/DDBJ whole genome shotgun (WGS) entry which is preliminary data.</text>
</comment>
<reference evidence="1" key="1">
    <citation type="submission" date="2022-07" db="EMBL/GenBank/DDBJ databases">
        <title>Phylogenomic reconstructions and comparative analyses of Kickxellomycotina fungi.</title>
        <authorList>
            <person name="Reynolds N.K."/>
            <person name="Stajich J.E."/>
            <person name="Barry K."/>
            <person name="Grigoriev I.V."/>
            <person name="Crous P."/>
            <person name="Smith M.E."/>
        </authorList>
    </citation>
    <scope>NUCLEOTIDE SEQUENCE</scope>
    <source>
        <strain evidence="1">NBRC 105413</strain>
    </source>
</reference>